<evidence type="ECO:0000313" key="4">
    <source>
        <dbReference type="EMBL" id="CAB4221206.1"/>
    </source>
</evidence>
<dbReference type="EMBL" id="LR796758">
    <property type="protein sequence ID" value="CAB4164005.1"/>
    <property type="molecule type" value="Genomic_DNA"/>
</dbReference>
<dbReference type="EMBL" id="LR796776">
    <property type="protein sequence ID" value="CAB4165755.1"/>
    <property type="molecule type" value="Genomic_DNA"/>
</dbReference>
<protein>
    <submittedName>
        <fullName evidence="1">Uncharacterized protein</fullName>
    </submittedName>
</protein>
<evidence type="ECO:0000313" key="3">
    <source>
        <dbReference type="EMBL" id="CAB4187015.1"/>
    </source>
</evidence>
<organism evidence="1">
    <name type="scientific">uncultured Caudovirales phage</name>
    <dbReference type="NCBI Taxonomy" id="2100421"/>
    <lineage>
        <taxon>Viruses</taxon>
        <taxon>Duplodnaviria</taxon>
        <taxon>Heunggongvirae</taxon>
        <taxon>Uroviricota</taxon>
        <taxon>Caudoviricetes</taxon>
        <taxon>Peduoviridae</taxon>
        <taxon>Maltschvirus</taxon>
        <taxon>Maltschvirus maltsch</taxon>
    </lineage>
</organism>
<sequence>MKMISTITCILLSLNGCTILAQHLGATATTVQIAQGADTLKIAADMVSTANSGKTITDHALSHALDKECNIFGVLKGKDLCIDAKNPTPSLVDQ</sequence>
<gene>
    <name evidence="3" type="ORF">UFOVP1146_361</name>
    <name evidence="4" type="ORF">UFOVP1638_204</name>
    <name evidence="1" type="ORF">UFOVP812_274</name>
    <name evidence="2" type="ORF">UFOVP818_291</name>
</gene>
<accession>A0A6J5P4B1</accession>
<evidence type="ECO:0000313" key="1">
    <source>
        <dbReference type="EMBL" id="CAB4164005.1"/>
    </source>
</evidence>
<evidence type="ECO:0000313" key="2">
    <source>
        <dbReference type="EMBL" id="CAB4165755.1"/>
    </source>
</evidence>
<reference evidence="1" key="1">
    <citation type="submission" date="2020-04" db="EMBL/GenBank/DDBJ databases">
        <authorList>
            <person name="Chiriac C."/>
            <person name="Salcher M."/>
            <person name="Ghai R."/>
            <person name="Kavagutti S V."/>
        </authorList>
    </citation>
    <scope>NUCLEOTIDE SEQUENCE</scope>
</reference>
<proteinExistence type="predicted"/>
<dbReference type="EMBL" id="LR797502">
    <property type="protein sequence ID" value="CAB4221206.1"/>
    <property type="molecule type" value="Genomic_DNA"/>
</dbReference>
<dbReference type="EMBL" id="LR797099">
    <property type="protein sequence ID" value="CAB4187015.1"/>
    <property type="molecule type" value="Genomic_DNA"/>
</dbReference>
<name>A0A6J5P4B1_9CAUD</name>